<name>A0A3E4Y775_9FIRM</name>
<dbReference type="AlphaFoldDB" id="A0A3E4Y775"/>
<comment type="caution">
    <text evidence="1">The sequence shown here is derived from an EMBL/GenBank/DDBJ whole genome shotgun (WGS) entry which is preliminary data.</text>
</comment>
<evidence type="ECO:0000313" key="1">
    <source>
        <dbReference type="EMBL" id="RGM69978.1"/>
    </source>
</evidence>
<evidence type="ECO:0000313" key="2">
    <source>
        <dbReference type="Proteomes" id="UP000260758"/>
    </source>
</evidence>
<dbReference type="Proteomes" id="UP000260758">
    <property type="component" value="Unassembled WGS sequence"/>
</dbReference>
<accession>A0A3E4Y775</accession>
<reference evidence="1 2" key="1">
    <citation type="submission" date="2018-08" db="EMBL/GenBank/DDBJ databases">
        <title>A genome reference for cultivated species of the human gut microbiota.</title>
        <authorList>
            <person name="Zou Y."/>
            <person name="Xue W."/>
            <person name="Luo G."/>
        </authorList>
    </citation>
    <scope>NUCLEOTIDE SEQUENCE [LARGE SCALE GENOMIC DNA]</scope>
    <source>
        <strain evidence="1 2">OM07-13</strain>
    </source>
</reference>
<dbReference type="EMBL" id="QSTP01000012">
    <property type="protein sequence ID" value="RGM69978.1"/>
    <property type="molecule type" value="Genomic_DNA"/>
</dbReference>
<sequence>MDGYMTLREASEKWGITARMINYYCSSGRIKGAVKVSTLWLIPQDAEKPADKRRKDNTAMEVQP</sequence>
<organism evidence="1 2">
    <name type="scientific">Agathobacter rectalis</name>
    <dbReference type="NCBI Taxonomy" id="39491"/>
    <lineage>
        <taxon>Bacteria</taxon>
        <taxon>Bacillati</taxon>
        <taxon>Bacillota</taxon>
        <taxon>Clostridia</taxon>
        <taxon>Lachnospirales</taxon>
        <taxon>Lachnospiraceae</taxon>
        <taxon>Agathobacter</taxon>
    </lineage>
</organism>
<dbReference type="RefSeq" id="WP_117718958.1">
    <property type="nucleotide sequence ID" value="NZ_JAQDCR010000011.1"/>
</dbReference>
<keyword evidence="1" id="KW-0238">DNA-binding</keyword>
<gene>
    <name evidence="1" type="ORF">DXB99_11010</name>
</gene>
<protein>
    <submittedName>
        <fullName evidence="1">DNA-binding protein</fullName>
    </submittedName>
</protein>
<proteinExistence type="predicted"/>
<dbReference type="GO" id="GO:0003677">
    <property type="term" value="F:DNA binding"/>
    <property type="evidence" value="ECO:0007669"/>
    <property type="project" value="UniProtKB-KW"/>
</dbReference>